<feature type="compositionally biased region" description="Polar residues" evidence="1">
    <location>
        <begin position="123"/>
        <end position="142"/>
    </location>
</feature>
<feature type="region of interest" description="Disordered" evidence="1">
    <location>
        <begin position="330"/>
        <end position="381"/>
    </location>
</feature>
<feature type="compositionally biased region" description="Low complexity" evidence="1">
    <location>
        <begin position="353"/>
        <end position="373"/>
    </location>
</feature>
<feature type="compositionally biased region" description="Basic and acidic residues" evidence="1">
    <location>
        <begin position="159"/>
        <end position="176"/>
    </location>
</feature>
<protein>
    <submittedName>
        <fullName evidence="2">Uncharacterized protein</fullName>
    </submittedName>
</protein>
<feature type="region of interest" description="Disordered" evidence="1">
    <location>
        <begin position="1"/>
        <end position="246"/>
    </location>
</feature>
<proteinExistence type="predicted"/>
<feature type="compositionally biased region" description="Polar residues" evidence="1">
    <location>
        <begin position="340"/>
        <end position="352"/>
    </location>
</feature>
<organism evidence="2 3">
    <name type="scientific">Dendrothele bispora (strain CBS 962.96)</name>
    <dbReference type="NCBI Taxonomy" id="1314807"/>
    <lineage>
        <taxon>Eukaryota</taxon>
        <taxon>Fungi</taxon>
        <taxon>Dikarya</taxon>
        <taxon>Basidiomycota</taxon>
        <taxon>Agaricomycotina</taxon>
        <taxon>Agaricomycetes</taxon>
        <taxon>Agaricomycetidae</taxon>
        <taxon>Agaricales</taxon>
        <taxon>Agaricales incertae sedis</taxon>
        <taxon>Dendrothele</taxon>
    </lineage>
</organism>
<feature type="compositionally biased region" description="Basic and acidic residues" evidence="1">
    <location>
        <begin position="63"/>
        <end position="76"/>
    </location>
</feature>
<feature type="compositionally biased region" description="Basic and acidic residues" evidence="1">
    <location>
        <begin position="192"/>
        <end position="203"/>
    </location>
</feature>
<accession>A0A4S8KTW0</accession>
<feature type="compositionally biased region" description="Polar residues" evidence="1">
    <location>
        <begin position="1"/>
        <end position="16"/>
    </location>
</feature>
<feature type="compositionally biased region" description="Basic and acidic residues" evidence="1">
    <location>
        <begin position="330"/>
        <end position="339"/>
    </location>
</feature>
<name>A0A4S8KTW0_DENBC</name>
<dbReference type="EMBL" id="ML180115">
    <property type="protein sequence ID" value="THU78888.1"/>
    <property type="molecule type" value="Genomic_DNA"/>
</dbReference>
<reference evidence="2 3" key="1">
    <citation type="journal article" date="2019" name="Nat. Ecol. Evol.">
        <title>Megaphylogeny resolves global patterns of mushroom evolution.</title>
        <authorList>
            <person name="Varga T."/>
            <person name="Krizsan K."/>
            <person name="Foldi C."/>
            <person name="Dima B."/>
            <person name="Sanchez-Garcia M."/>
            <person name="Sanchez-Ramirez S."/>
            <person name="Szollosi G.J."/>
            <person name="Szarkandi J.G."/>
            <person name="Papp V."/>
            <person name="Albert L."/>
            <person name="Andreopoulos W."/>
            <person name="Angelini C."/>
            <person name="Antonin V."/>
            <person name="Barry K.W."/>
            <person name="Bougher N.L."/>
            <person name="Buchanan P."/>
            <person name="Buyck B."/>
            <person name="Bense V."/>
            <person name="Catcheside P."/>
            <person name="Chovatia M."/>
            <person name="Cooper J."/>
            <person name="Damon W."/>
            <person name="Desjardin D."/>
            <person name="Finy P."/>
            <person name="Geml J."/>
            <person name="Haridas S."/>
            <person name="Hughes K."/>
            <person name="Justo A."/>
            <person name="Karasinski D."/>
            <person name="Kautmanova I."/>
            <person name="Kiss B."/>
            <person name="Kocsube S."/>
            <person name="Kotiranta H."/>
            <person name="LaButti K.M."/>
            <person name="Lechner B.E."/>
            <person name="Liimatainen K."/>
            <person name="Lipzen A."/>
            <person name="Lukacs Z."/>
            <person name="Mihaltcheva S."/>
            <person name="Morgado L.N."/>
            <person name="Niskanen T."/>
            <person name="Noordeloos M.E."/>
            <person name="Ohm R.A."/>
            <person name="Ortiz-Santana B."/>
            <person name="Ovrebo C."/>
            <person name="Racz N."/>
            <person name="Riley R."/>
            <person name="Savchenko A."/>
            <person name="Shiryaev A."/>
            <person name="Soop K."/>
            <person name="Spirin V."/>
            <person name="Szebenyi C."/>
            <person name="Tomsovsky M."/>
            <person name="Tulloss R.E."/>
            <person name="Uehling J."/>
            <person name="Grigoriev I.V."/>
            <person name="Vagvolgyi C."/>
            <person name="Papp T."/>
            <person name="Martin F.M."/>
            <person name="Miettinen O."/>
            <person name="Hibbett D.S."/>
            <person name="Nagy L.G."/>
        </authorList>
    </citation>
    <scope>NUCLEOTIDE SEQUENCE [LARGE SCALE GENOMIC DNA]</scope>
    <source>
        <strain evidence="2 3">CBS 962.96</strain>
    </source>
</reference>
<dbReference type="OrthoDB" id="2991710at2759"/>
<dbReference type="Proteomes" id="UP000297245">
    <property type="component" value="Unassembled WGS sequence"/>
</dbReference>
<evidence type="ECO:0000313" key="2">
    <source>
        <dbReference type="EMBL" id="THU78888.1"/>
    </source>
</evidence>
<keyword evidence="3" id="KW-1185">Reference proteome</keyword>
<sequence>MSSPAAQRYTVDSISASRLAAQRSVPKPLSLSSQALSPPLQPHNLPSLPSSTPMSAPVPLENFRNDRNQGDFTDRRPYKRQRIGSVPRLKDQLRNTDEVSSHGPQAGSTSNNEPTGAAPSDYASGSHSNDVGSQFSAQNQADGETDIGRKRSRAVFESSAEKEREEGETDDHPTKDDIEEEGEIVSPGAKIGGREKPESEKRLSPGPHRKTSRIGGEISLPGDNSQMDLPSTSRIPNGHGHGRTYSNGAEIAAHASVVPSSPSVPYRSTYPSYAPNQYRLPNAEVFNQPPASGVKPYYQAVPGPVQTGHAPTGNRGGYAPFMSPTAAAAYREREQRERPGTQNASSGGTDAPTNTAITETDNTTSANGSAHTNSGGGGGAAQEQKLAFRHMDLLYDTVGGEYVCRECRAHAQETMKKPKTFPTNSPSFNDIFQHSWDEHSERCEEVLKYSRARIASELVQLKQGGSSAMMLGAGKNRKKQTK</sequence>
<evidence type="ECO:0000313" key="3">
    <source>
        <dbReference type="Proteomes" id="UP000297245"/>
    </source>
</evidence>
<feature type="compositionally biased region" description="Basic and acidic residues" evidence="1">
    <location>
        <begin position="88"/>
        <end position="100"/>
    </location>
</feature>
<dbReference type="AlphaFoldDB" id="A0A4S8KTW0"/>
<gene>
    <name evidence="2" type="ORF">K435DRAFT_38413</name>
</gene>
<feature type="compositionally biased region" description="Polar residues" evidence="1">
    <location>
        <begin position="222"/>
        <end position="235"/>
    </location>
</feature>
<feature type="compositionally biased region" description="Polar residues" evidence="1">
    <location>
        <begin position="102"/>
        <end position="114"/>
    </location>
</feature>
<feature type="compositionally biased region" description="Low complexity" evidence="1">
    <location>
        <begin position="28"/>
        <end position="38"/>
    </location>
</feature>
<evidence type="ECO:0000256" key="1">
    <source>
        <dbReference type="SAM" id="MobiDB-lite"/>
    </source>
</evidence>